<organism evidence="6 7">
    <name type="scientific">Ambrosia artemisiifolia</name>
    <name type="common">Common ragweed</name>
    <dbReference type="NCBI Taxonomy" id="4212"/>
    <lineage>
        <taxon>Eukaryota</taxon>
        <taxon>Viridiplantae</taxon>
        <taxon>Streptophyta</taxon>
        <taxon>Embryophyta</taxon>
        <taxon>Tracheophyta</taxon>
        <taxon>Spermatophyta</taxon>
        <taxon>Magnoliopsida</taxon>
        <taxon>eudicotyledons</taxon>
        <taxon>Gunneridae</taxon>
        <taxon>Pentapetalae</taxon>
        <taxon>asterids</taxon>
        <taxon>campanulids</taxon>
        <taxon>Asterales</taxon>
        <taxon>Asteraceae</taxon>
        <taxon>Asteroideae</taxon>
        <taxon>Heliantheae alliance</taxon>
        <taxon>Heliantheae</taxon>
        <taxon>Ambrosia</taxon>
    </lineage>
</organism>
<gene>
    <name evidence="6" type="ORF">M8C21_019000</name>
</gene>
<evidence type="ECO:0000256" key="1">
    <source>
        <dbReference type="ARBA" id="ARBA00004123"/>
    </source>
</evidence>
<protein>
    <recommendedName>
        <fullName evidence="5">CCT domain-containing protein</fullName>
    </recommendedName>
</protein>
<dbReference type="GO" id="GO:0009909">
    <property type="term" value="P:regulation of flower development"/>
    <property type="evidence" value="ECO:0007669"/>
    <property type="project" value="InterPro"/>
</dbReference>
<comment type="caution">
    <text evidence="6">The sequence shown here is derived from an EMBL/GenBank/DDBJ whole genome shotgun (WGS) entry which is preliminary data.</text>
</comment>
<reference evidence="6" key="1">
    <citation type="submission" date="2022-06" db="EMBL/GenBank/DDBJ databases">
        <title>Uncovering the hologenomic basis of an extraordinary plant invasion.</title>
        <authorList>
            <person name="Bieker V.C."/>
            <person name="Martin M.D."/>
            <person name="Gilbert T."/>
            <person name="Hodgins K."/>
            <person name="Battlay P."/>
            <person name="Petersen B."/>
            <person name="Wilson J."/>
        </authorList>
    </citation>
    <scope>NUCLEOTIDE SEQUENCE</scope>
    <source>
        <strain evidence="6">AA19_3_7</strain>
        <tissue evidence="6">Leaf</tissue>
    </source>
</reference>
<evidence type="ECO:0000259" key="5">
    <source>
        <dbReference type="PROSITE" id="PS51017"/>
    </source>
</evidence>
<keyword evidence="2 3" id="KW-0539">Nucleus</keyword>
<proteinExistence type="predicted"/>
<evidence type="ECO:0000313" key="7">
    <source>
        <dbReference type="Proteomes" id="UP001206925"/>
    </source>
</evidence>
<name>A0AAD5GK87_AMBAR</name>
<evidence type="ECO:0000313" key="6">
    <source>
        <dbReference type="EMBL" id="KAI7746005.1"/>
    </source>
</evidence>
<feature type="compositionally biased region" description="Basic residues" evidence="4">
    <location>
        <begin position="363"/>
        <end position="372"/>
    </location>
</feature>
<dbReference type="Pfam" id="PF06203">
    <property type="entry name" value="CCT"/>
    <property type="match status" value="1"/>
</dbReference>
<dbReference type="PANTHER" id="PTHR31319:SF110">
    <property type="entry name" value="CCT MOTIF FAMILY PROTEIN"/>
    <property type="match status" value="1"/>
</dbReference>
<accession>A0AAD5GK87</accession>
<evidence type="ECO:0000256" key="2">
    <source>
        <dbReference type="ARBA" id="ARBA00023242"/>
    </source>
</evidence>
<evidence type="ECO:0000256" key="4">
    <source>
        <dbReference type="SAM" id="MobiDB-lite"/>
    </source>
</evidence>
<sequence>MLHDVVHPPNQPPMEQVSSPLSAQILEFCESDLFQETIQNSDVASASNCYEEQSSYVNGISFPPDMTKYTTPTTTTTTTATTTDGGNDNYTPLFEEKNIENDISAPQEYTNIHEYPFSNQDQFDLSLLQNQLQFAMDGPIMPYPHPNDQATDVLSMMGVCESECMSMPPSKCMRLNNNNNPSSPNHCFLDHPYFPSRNSNSMLPIESCGIFNGSLSFANEIQAHELDFLGDNGGFFFPDPLPRPYNSNELQALSNESQHLVNNGNGSCNHPLAPPEITSLESESFRVANKLTSEERKEKIHRYMKKRNERNFSKKIKYACRKTLADSRPRVRGRFAKNDEFGEHHRNSCNTHEEDTDEDVKSMHVRTKGQQL</sequence>
<dbReference type="PANTHER" id="PTHR31319">
    <property type="entry name" value="ZINC FINGER PROTEIN CONSTANS-LIKE 4"/>
    <property type="match status" value="1"/>
</dbReference>
<dbReference type="Proteomes" id="UP001206925">
    <property type="component" value="Unassembled WGS sequence"/>
</dbReference>
<comment type="subcellular location">
    <subcellularLocation>
        <location evidence="1 3">Nucleus</location>
    </subcellularLocation>
</comment>
<dbReference type="PROSITE" id="PS51017">
    <property type="entry name" value="CCT"/>
    <property type="match status" value="1"/>
</dbReference>
<dbReference type="AlphaFoldDB" id="A0AAD5GK87"/>
<keyword evidence="7" id="KW-1185">Reference proteome</keyword>
<dbReference type="InterPro" id="IPR045281">
    <property type="entry name" value="CONSTANS-like"/>
</dbReference>
<feature type="domain" description="CCT" evidence="5">
    <location>
        <begin position="296"/>
        <end position="338"/>
    </location>
</feature>
<feature type="region of interest" description="Disordered" evidence="4">
    <location>
        <begin position="335"/>
        <end position="372"/>
    </location>
</feature>
<dbReference type="InterPro" id="IPR010402">
    <property type="entry name" value="CCT_domain"/>
</dbReference>
<evidence type="ECO:0000256" key="3">
    <source>
        <dbReference type="PROSITE-ProRule" id="PRU00357"/>
    </source>
</evidence>
<dbReference type="GO" id="GO:0003700">
    <property type="term" value="F:DNA-binding transcription factor activity"/>
    <property type="evidence" value="ECO:0007669"/>
    <property type="project" value="TreeGrafter"/>
</dbReference>
<feature type="compositionally biased region" description="Basic and acidic residues" evidence="4">
    <location>
        <begin position="336"/>
        <end position="346"/>
    </location>
</feature>
<dbReference type="GO" id="GO:0005634">
    <property type="term" value="C:nucleus"/>
    <property type="evidence" value="ECO:0007669"/>
    <property type="project" value="UniProtKB-SubCell"/>
</dbReference>
<dbReference type="EMBL" id="JAMZMK010007063">
    <property type="protein sequence ID" value="KAI7746005.1"/>
    <property type="molecule type" value="Genomic_DNA"/>
</dbReference>